<evidence type="ECO:0000313" key="6">
    <source>
        <dbReference type="EMBL" id="RKL65050.1"/>
    </source>
</evidence>
<evidence type="ECO:0000256" key="2">
    <source>
        <dbReference type="ARBA" id="ARBA00023125"/>
    </source>
</evidence>
<dbReference type="SUPFAM" id="SSF46785">
    <property type="entry name" value="Winged helix' DNA-binding domain"/>
    <property type="match status" value="1"/>
</dbReference>
<dbReference type="GO" id="GO:0003677">
    <property type="term" value="F:DNA binding"/>
    <property type="evidence" value="ECO:0007669"/>
    <property type="project" value="UniProtKB-KW"/>
</dbReference>
<evidence type="ECO:0000259" key="4">
    <source>
        <dbReference type="PROSITE" id="PS51077"/>
    </source>
</evidence>
<name>A0A3A9K296_9BACI</name>
<dbReference type="PANTHER" id="PTHR30136">
    <property type="entry name" value="HELIX-TURN-HELIX TRANSCRIPTIONAL REGULATOR, ICLR FAMILY"/>
    <property type="match status" value="1"/>
</dbReference>
<gene>
    <name evidence="6" type="ORF">CR203_22935</name>
</gene>
<evidence type="ECO:0000256" key="3">
    <source>
        <dbReference type="ARBA" id="ARBA00023163"/>
    </source>
</evidence>
<proteinExistence type="predicted"/>
<dbReference type="InterPro" id="IPR005471">
    <property type="entry name" value="Tscrpt_reg_IclR_N"/>
</dbReference>
<dbReference type="AlphaFoldDB" id="A0A3A9K296"/>
<reference evidence="6 7" key="1">
    <citation type="submission" date="2017-10" db="EMBL/GenBank/DDBJ databases">
        <title>Bacillus sp. nov., a halophilic bacterium isolated from a Keqin Lake.</title>
        <authorList>
            <person name="Wang H."/>
        </authorList>
    </citation>
    <scope>NUCLEOTIDE SEQUENCE [LARGE SCALE GENOMIC DNA]</scope>
    <source>
        <strain evidence="6 7">KCTC 13187</strain>
    </source>
</reference>
<dbReference type="EMBL" id="PDOE01000024">
    <property type="protein sequence ID" value="RKL65050.1"/>
    <property type="molecule type" value="Genomic_DNA"/>
</dbReference>
<keyword evidence="3" id="KW-0804">Transcription</keyword>
<dbReference type="Pfam" id="PF09339">
    <property type="entry name" value="HTH_IclR"/>
    <property type="match status" value="1"/>
</dbReference>
<keyword evidence="7" id="KW-1185">Reference proteome</keyword>
<dbReference type="RefSeq" id="WP_110935728.1">
    <property type="nucleotide sequence ID" value="NZ_KZ614146.1"/>
</dbReference>
<sequence length="252" mass="28426">MVYKYWVPGIERANLVLNLIAREPNQYRLIDITKTIEINKSTLFSLLNTLETLGWIVKGKGDTYSLGPTLGSLGAAYFKQFNILQAFYLEAAKSVNVVNENIQLGILDGTDVVYLAKEEGKSQVRLLTDPGMRFPAHASAIGKIQLSKYSLEELNRLYPEKKLEQKTHKTICYLNELWDQLVKAKEQGYICEEQEGSLDFFCVGAPVYDHEAKIIAGVSFTMLENSWLKKKEVAIEEIKNLAQRLSNQAGAL</sequence>
<keyword evidence="2" id="KW-0238">DNA-binding</keyword>
<dbReference type="GO" id="GO:0045892">
    <property type="term" value="P:negative regulation of DNA-templated transcription"/>
    <property type="evidence" value="ECO:0007669"/>
    <property type="project" value="TreeGrafter"/>
</dbReference>
<dbReference type="SUPFAM" id="SSF55781">
    <property type="entry name" value="GAF domain-like"/>
    <property type="match status" value="1"/>
</dbReference>
<evidence type="ECO:0000256" key="1">
    <source>
        <dbReference type="ARBA" id="ARBA00023015"/>
    </source>
</evidence>
<protein>
    <submittedName>
        <fullName evidence="6">IclR family transcriptional regulator</fullName>
    </submittedName>
</protein>
<feature type="domain" description="HTH iclR-type" evidence="4">
    <location>
        <begin position="7"/>
        <end position="68"/>
    </location>
</feature>
<dbReference type="PROSITE" id="PS51077">
    <property type="entry name" value="HTH_ICLR"/>
    <property type="match status" value="1"/>
</dbReference>
<dbReference type="Gene3D" id="3.30.450.40">
    <property type="match status" value="1"/>
</dbReference>
<dbReference type="InterPro" id="IPR014757">
    <property type="entry name" value="Tscrpt_reg_IclR_C"/>
</dbReference>
<dbReference type="Proteomes" id="UP000281498">
    <property type="component" value="Unassembled WGS sequence"/>
</dbReference>
<accession>A0A3A9K296</accession>
<dbReference type="PROSITE" id="PS51078">
    <property type="entry name" value="ICLR_ED"/>
    <property type="match status" value="1"/>
</dbReference>
<dbReference type="Gene3D" id="1.10.10.10">
    <property type="entry name" value="Winged helix-like DNA-binding domain superfamily/Winged helix DNA-binding domain"/>
    <property type="match status" value="1"/>
</dbReference>
<dbReference type="InterPro" id="IPR036390">
    <property type="entry name" value="WH_DNA-bd_sf"/>
</dbReference>
<keyword evidence="1" id="KW-0805">Transcription regulation</keyword>
<dbReference type="InterPro" id="IPR050707">
    <property type="entry name" value="HTH_MetabolicPath_Reg"/>
</dbReference>
<dbReference type="PANTHER" id="PTHR30136:SF35">
    <property type="entry name" value="HTH-TYPE TRANSCRIPTIONAL REGULATOR RV1719"/>
    <property type="match status" value="1"/>
</dbReference>
<dbReference type="Pfam" id="PF01614">
    <property type="entry name" value="IclR_C"/>
    <property type="match status" value="1"/>
</dbReference>
<organism evidence="6 7">
    <name type="scientific">Salipaludibacillus neizhouensis</name>
    <dbReference type="NCBI Taxonomy" id="885475"/>
    <lineage>
        <taxon>Bacteria</taxon>
        <taxon>Bacillati</taxon>
        <taxon>Bacillota</taxon>
        <taxon>Bacilli</taxon>
        <taxon>Bacillales</taxon>
        <taxon>Bacillaceae</taxon>
    </lineage>
</organism>
<dbReference type="GO" id="GO:0003700">
    <property type="term" value="F:DNA-binding transcription factor activity"/>
    <property type="evidence" value="ECO:0007669"/>
    <property type="project" value="TreeGrafter"/>
</dbReference>
<dbReference type="InterPro" id="IPR029016">
    <property type="entry name" value="GAF-like_dom_sf"/>
</dbReference>
<comment type="caution">
    <text evidence="6">The sequence shown here is derived from an EMBL/GenBank/DDBJ whole genome shotgun (WGS) entry which is preliminary data.</text>
</comment>
<dbReference type="OrthoDB" id="9791752at2"/>
<dbReference type="InterPro" id="IPR036388">
    <property type="entry name" value="WH-like_DNA-bd_sf"/>
</dbReference>
<dbReference type="SMART" id="SM00346">
    <property type="entry name" value="HTH_ICLR"/>
    <property type="match status" value="1"/>
</dbReference>
<evidence type="ECO:0000259" key="5">
    <source>
        <dbReference type="PROSITE" id="PS51078"/>
    </source>
</evidence>
<evidence type="ECO:0000313" key="7">
    <source>
        <dbReference type="Proteomes" id="UP000281498"/>
    </source>
</evidence>
<feature type="domain" description="IclR-ED" evidence="5">
    <location>
        <begin position="69"/>
        <end position="251"/>
    </location>
</feature>